<dbReference type="InterPro" id="IPR013216">
    <property type="entry name" value="Methyltransf_11"/>
</dbReference>
<dbReference type="OrthoDB" id="9810615at2"/>
<feature type="transmembrane region" description="Helical" evidence="1">
    <location>
        <begin position="21"/>
        <end position="39"/>
    </location>
</feature>
<feature type="domain" description="Methyltransferase type 11" evidence="2">
    <location>
        <begin position="128"/>
        <end position="193"/>
    </location>
</feature>
<dbReference type="SUPFAM" id="SSF53335">
    <property type="entry name" value="S-adenosyl-L-methionine-dependent methyltransferases"/>
    <property type="match status" value="1"/>
</dbReference>
<evidence type="ECO:0000256" key="1">
    <source>
        <dbReference type="SAM" id="Phobius"/>
    </source>
</evidence>
<comment type="caution">
    <text evidence="3">The sequence shown here is derived from an EMBL/GenBank/DDBJ whole genome shotgun (WGS) entry which is preliminary data.</text>
</comment>
<organism evidence="3 4">
    <name type="scientific">Pontibacter mangrovi</name>
    <dbReference type="NCBI Taxonomy" id="2589816"/>
    <lineage>
        <taxon>Bacteria</taxon>
        <taxon>Pseudomonadati</taxon>
        <taxon>Bacteroidota</taxon>
        <taxon>Cytophagia</taxon>
        <taxon>Cytophagales</taxon>
        <taxon>Hymenobacteraceae</taxon>
        <taxon>Pontibacter</taxon>
    </lineage>
</organism>
<dbReference type="Gene3D" id="3.40.50.150">
    <property type="entry name" value="Vaccinia Virus protein VP39"/>
    <property type="match status" value="1"/>
</dbReference>
<keyword evidence="1" id="KW-0472">Membrane</keyword>
<evidence type="ECO:0000313" key="4">
    <source>
        <dbReference type="Proteomes" id="UP000316727"/>
    </source>
</evidence>
<dbReference type="AlphaFoldDB" id="A0A501W7Z8"/>
<evidence type="ECO:0000313" key="3">
    <source>
        <dbReference type="EMBL" id="TPE44480.1"/>
    </source>
</evidence>
<protein>
    <submittedName>
        <fullName evidence="3">Class I SAM-dependent methyltransferase</fullName>
    </submittedName>
</protein>
<sequence>MGEMRKPFQGVTNIIRFNWHFYALALLLVILLLLIAYHTDNSLQPLIYTFCILVSGSTAISLLVSLYVYDLSGLYSLSWVDPQNTIGHIINIHAGFDETSTLLQDKFRHAELKVLDFYDPVKHTEISIKRARRSYPPFPKTKQVKTTDLQLITGSADRIFVIFSAHEIRDEKERALFFQELARILKPQGQIYITEHLRDLPNFIAYNIGFFHFYARRSWLKAFRNASLNVRQEIKLTPFISTFILSKNGNTL</sequence>
<dbReference type="GO" id="GO:0008757">
    <property type="term" value="F:S-adenosylmethionine-dependent methyltransferase activity"/>
    <property type="evidence" value="ECO:0007669"/>
    <property type="project" value="InterPro"/>
</dbReference>
<proteinExistence type="predicted"/>
<keyword evidence="1" id="KW-0812">Transmembrane</keyword>
<keyword evidence="3" id="KW-0489">Methyltransferase</keyword>
<dbReference type="GO" id="GO:0032259">
    <property type="term" value="P:methylation"/>
    <property type="evidence" value="ECO:0007669"/>
    <property type="project" value="UniProtKB-KW"/>
</dbReference>
<dbReference type="InterPro" id="IPR029063">
    <property type="entry name" value="SAM-dependent_MTases_sf"/>
</dbReference>
<dbReference type="Pfam" id="PF08241">
    <property type="entry name" value="Methyltransf_11"/>
    <property type="match status" value="1"/>
</dbReference>
<accession>A0A501W7Z8</accession>
<feature type="transmembrane region" description="Helical" evidence="1">
    <location>
        <begin position="45"/>
        <end position="69"/>
    </location>
</feature>
<keyword evidence="1" id="KW-1133">Transmembrane helix</keyword>
<name>A0A501W7Z8_9BACT</name>
<evidence type="ECO:0000259" key="2">
    <source>
        <dbReference type="Pfam" id="PF08241"/>
    </source>
</evidence>
<gene>
    <name evidence="3" type="ORF">FJM65_10080</name>
</gene>
<reference evidence="3 4" key="1">
    <citation type="submission" date="2019-06" db="EMBL/GenBank/DDBJ databases">
        <title>A novel bacterium of genus Pontibacter, isolated from marine sediment.</title>
        <authorList>
            <person name="Huang H."/>
            <person name="Mo K."/>
            <person name="Hu Y."/>
        </authorList>
    </citation>
    <scope>NUCLEOTIDE SEQUENCE [LARGE SCALE GENOMIC DNA]</scope>
    <source>
        <strain evidence="3 4">HB172049</strain>
    </source>
</reference>
<dbReference type="Proteomes" id="UP000316727">
    <property type="component" value="Unassembled WGS sequence"/>
</dbReference>
<keyword evidence="3" id="KW-0808">Transferase</keyword>
<dbReference type="EMBL" id="VFRQ01000004">
    <property type="protein sequence ID" value="TPE44480.1"/>
    <property type="molecule type" value="Genomic_DNA"/>
</dbReference>
<keyword evidence="4" id="KW-1185">Reference proteome</keyword>